<evidence type="ECO:0000313" key="4">
    <source>
        <dbReference type="Proteomes" id="UP001501009"/>
    </source>
</evidence>
<evidence type="ECO:0000256" key="1">
    <source>
        <dbReference type="ARBA" id="ARBA00008812"/>
    </source>
</evidence>
<accession>A0ABP7H7B8</accession>
<dbReference type="PANTHER" id="PTHR34406:SF1">
    <property type="entry name" value="PROTEIN YCEI"/>
    <property type="match status" value="1"/>
</dbReference>
<dbReference type="SUPFAM" id="SSF101874">
    <property type="entry name" value="YceI-like"/>
    <property type="match status" value="1"/>
</dbReference>
<organism evidence="3 4">
    <name type="scientific">Streptomyces coacervatus</name>
    <dbReference type="NCBI Taxonomy" id="647381"/>
    <lineage>
        <taxon>Bacteria</taxon>
        <taxon>Bacillati</taxon>
        <taxon>Actinomycetota</taxon>
        <taxon>Actinomycetes</taxon>
        <taxon>Kitasatosporales</taxon>
        <taxon>Streptomycetaceae</taxon>
        <taxon>Streptomyces</taxon>
    </lineage>
</organism>
<dbReference type="Proteomes" id="UP001501009">
    <property type="component" value="Unassembled WGS sequence"/>
</dbReference>
<evidence type="ECO:0000259" key="2">
    <source>
        <dbReference type="SMART" id="SM00867"/>
    </source>
</evidence>
<sequence>MTVAVETGVWQLDAAASTVALRHKTMWGLVTVKGTFGAVGGQGEVRDDGSAAGTLTLDTATLDTKNKKRDEHLRSADFFDVANHPEITFAVRSAKAGAGDTVEVSGQLTVRGISRPQTLTARLAGADADALTLDTEFTVDRAEFGLGWNQMGMIRGLTTVDASLRFVRTAA</sequence>
<feature type="domain" description="Lipid/polyisoprenoid-binding YceI-like" evidence="2">
    <location>
        <begin position="9"/>
        <end position="167"/>
    </location>
</feature>
<gene>
    <name evidence="3" type="ORF">GCM10022403_018680</name>
</gene>
<evidence type="ECO:0000313" key="3">
    <source>
        <dbReference type="EMBL" id="GAA3784299.1"/>
    </source>
</evidence>
<dbReference type="Pfam" id="PF04264">
    <property type="entry name" value="YceI"/>
    <property type="match status" value="1"/>
</dbReference>
<dbReference type="Gene3D" id="2.40.128.110">
    <property type="entry name" value="Lipid/polyisoprenoid-binding, YceI-like"/>
    <property type="match status" value="1"/>
</dbReference>
<dbReference type="PANTHER" id="PTHR34406">
    <property type="entry name" value="PROTEIN YCEI"/>
    <property type="match status" value="1"/>
</dbReference>
<proteinExistence type="inferred from homology"/>
<comment type="caution">
    <text evidence="3">The sequence shown here is derived from an EMBL/GenBank/DDBJ whole genome shotgun (WGS) entry which is preliminary data.</text>
</comment>
<name>A0ABP7H7B8_9ACTN</name>
<dbReference type="SMART" id="SM00867">
    <property type="entry name" value="YceI"/>
    <property type="match status" value="1"/>
</dbReference>
<comment type="similarity">
    <text evidence="1">Belongs to the UPF0312 family.</text>
</comment>
<keyword evidence="4" id="KW-1185">Reference proteome</keyword>
<reference evidence="4" key="1">
    <citation type="journal article" date="2019" name="Int. J. Syst. Evol. Microbiol.">
        <title>The Global Catalogue of Microorganisms (GCM) 10K type strain sequencing project: providing services to taxonomists for standard genome sequencing and annotation.</title>
        <authorList>
            <consortium name="The Broad Institute Genomics Platform"/>
            <consortium name="The Broad Institute Genome Sequencing Center for Infectious Disease"/>
            <person name="Wu L."/>
            <person name="Ma J."/>
        </authorList>
    </citation>
    <scope>NUCLEOTIDE SEQUENCE [LARGE SCALE GENOMIC DNA]</scope>
    <source>
        <strain evidence="4">JCM 17138</strain>
    </source>
</reference>
<dbReference type="EMBL" id="BAABDE010000008">
    <property type="protein sequence ID" value="GAA3784299.1"/>
    <property type="molecule type" value="Genomic_DNA"/>
</dbReference>
<dbReference type="RefSeq" id="WP_275773620.1">
    <property type="nucleotide sequence ID" value="NZ_BAABDE010000008.1"/>
</dbReference>
<dbReference type="InterPro" id="IPR036761">
    <property type="entry name" value="TTHA0802/YceI-like_sf"/>
</dbReference>
<protein>
    <submittedName>
        <fullName evidence="3">YceI family protein</fullName>
    </submittedName>
</protein>
<dbReference type="InterPro" id="IPR007372">
    <property type="entry name" value="Lipid/polyisoprenoid-bd_YceI"/>
</dbReference>